<keyword evidence="9" id="KW-1185">Reference proteome</keyword>
<evidence type="ECO:0000256" key="1">
    <source>
        <dbReference type="ARBA" id="ARBA00004127"/>
    </source>
</evidence>
<gene>
    <name evidence="8" type="ORF">U7230_09005</name>
</gene>
<dbReference type="InterPro" id="IPR010652">
    <property type="entry name" value="DUF1232"/>
</dbReference>
<name>A0ABZ1BTT9_9FIRM</name>
<keyword evidence="3 6" id="KW-1133">Transmembrane helix</keyword>
<feature type="transmembrane region" description="Helical" evidence="6">
    <location>
        <begin position="46"/>
        <end position="67"/>
    </location>
</feature>
<proteinExistence type="predicted"/>
<keyword evidence="2 6" id="KW-0812">Transmembrane</keyword>
<feature type="region of interest" description="Disordered" evidence="5">
    <location>
        <begin position="89"/>
        <end position="109"/>
    </location>
</feature>
<comment type="subcellular location">
    <subcellularLocation>
        <location evidence="1">Endomembrane system</location>
        <topology evidence="1">Multi-pass membrane protein</topology>
    </subcellularLocation>
</comment>
<feature type="domain" description="DUF1232" evidence="7">
    <location>
        <begin position="39"/>
        <end position="73"/>
    </location>
</feature>
<evidence type="ECO:0000259" key="7">
    <source>
        <dbReference type="Pfam" id="PF06803"/>
    </source>
</evidence>
<evidence type="ECO:0000313" key="8">
    <source>
        <dbReference type="EMBL" id="WRP16240.1"/>
    </source>
</evidence>
<keyword evidence="4 6" id="KW-0472">Membrane</keyword>
<evidence type="ECO:0000256" key="3">
    <source>
        <dbReference type="ARBA" id="ARBA00022989"/>
    </source>
</evidence>
<dbReference type="RefSeq" id="WP_324715512.1">
    <property type="nucleotide sequence ID" value="NZ_CP141615.1"/>
</dbReference>
<reference evidence="8 9" key="1">
    <citation type="journal article" date="2024" name="Front. Microbiol.">
        <title>Novel thermophilic genera Geochorda gen. nov. and Carboxydochorda gen. nov. from the deep terrestrial subsurface reveal the ecophysiological diversity in the class Limnochordia.</title>
        <authorList>
            <person name="Karnachuk O.V."/>
            <person name="Lukina A.P."/>
            <person name="Avakyan M.R."/>
            <person name="Kadnikov V.V."/>
            <person name="Begmatov S."/>
            <person name="Beletsky A.V."/>
            <person name="Vlasova K.G."/>
            <person name="Novikov A.A."/>
            <person name="Shcherbakova V.A."/>
            <person name="Mardanov A.V."/>
            <person name="Ravin N.V."/>
        </authorList>
    </citation>
    <scope>NUCLEOTIDE SEQUENCE [LARGE SCALE GENOMIC DNA]</scope>
    <source>
        <strain evidence="8 9">L945</strain>
    </source>
</reference>
<evidence type="ECO:0000256" key="2">
    <source>
        <dbReference type="ARBA" id="ARBA00022692"/>
    </source>
</evidence>
<evidence type="ECO:0000256" key="6">
    <source>
        <dbReference type="SAM" id="Phobius"/>
    </source>
</evidence>
<organism evidence="8 9">
    <name type="scientific">Carboxydichorda subterranea</name>
    <dbReference type="NCBI Taxonomy" id="3109565"/>
    <lineage>
        <taxon>Bacteria</taxon>
        <taxon>Bacillati</taxon>
        <taxon>Bacillota</taxon>
        <taxon>Limnochordia</taxon>
        <taxon>Limnochordales</taxon>
        <taxon>Geochordaceae</taxon>
        <taxon>Carboxydichorda</taxon>
    </lineage>
</organism>
<protein>
    <submittedName>
        <fullName evidence="8">DUF1232 domain-containing protein</fullName>
    </submittedName>
</protein>
<evidence type="ECO:0000313" key="9">
    <source>
        <dbReference type="Proteomes" id="UP001332192"/>
    </source>
</evidence>
<evidence type="ECO:0000256" key="5">
    <source>
        <dbReference type="SAM" id="MobiDB-lite"/>
    </source>
</evidence>
<accession>A0ABZ1BTT9</accession>
<dbReference type="Proteomes" id="UP001332192">
    <property type="component" value="Chromosome"/>
</dbReference>
<dbReference type="EMBL" id="CP141615">
    <property type="protein sequence ID" value="WRP16240.1"/>
    <property type="molecule type" value="Genomic_DNA"/>
</dbReference>
<evidence type="ECO:0000256" key="4">
    <source>
        <dbReference type="ARBA" id="ARBA00023136"/>
    </source>
</evidence>
<sequence length="109" mass="11764">MSRHGRTASAGGSAPISWWGYLGRLWRYLHDPGVASWKKTLIFAGLLYVIIPVDLLPSVLIPGVGWLDDLLVLWVGLPALLRELAAYEPSTRGAGGGGRVERDDGDQPA</sequence>
<dbReference type="Pfam" id="PF06803">
    <property type="entry name" value="DUF1232"/>
    <property type="match status" value="1"/>
</dbReference>